<sequence>MIRNDNVTLAHFSEGYIEGLTSFVLEEEQAKFTALPSAYFEFTEGQYRIVILNESEPVGFFVLHATDRVKDYSNNPNALLLTSLSIHQTQQGKGYAKQAMSLLKQFVTSEFPTYNEIVLAVNHQNIPAQTLYSQVGYQDTGRRKIGPIGEQLILSLLLT</sequence>
<gene>
    <name evidence="2" type="ORF">CEY02_06115</name>
</gene>
<dbReference type="Proteomes" id="UP000228754">
    <property type="component" value="Unassembled WGS sequence"/>
</dbReference>
<evidence type="ECO:0000313" key="2">
    <source>
        <dbReference type="EMBL" id="PCK21883.1"/>
    </source>
</evidence>
<dbReference type="EMBL" id="NKHG01000042">
    <property type="protein sequence ID" value="PCK21883.1"/>
    <property type="molecule type" value="Genomic_DNA"/>
</dbReference>
<dbReference type="AlphaFoldDB" id="A0A2A5IX98"/>
<dbReference type="Gene3D" id="3.40.630.30">
    <property type="match status" value="1"/>
</dbReference>
<dbReference type="InterPro" id="IPR000182">
    <property type="entry name" value="GNAT_dom"/>
</dbReference>
<accession>A0A2A5IX98</accession>
<dbReference type="InterPro" id="IPR016181">
    <property type="entry name" value="Acyl_CoA_acyltransferase"/>
</dbReference>
<comment type="caution">
    <text evidence="2">The sequence shown here is derived from an EMBL/GenBank/DDBJ whole genome shotgun (WGS) entry which is preliminary data.</text>
</comment>
<dbReference type="Pfam" id="PF00583">
    <property type="entry name" value="Acetyltransf_1"/>
    <property type="match status" value="1"/>
</dbReference>
<dbReference type="GO" id="GO:0016747">
    <property type="term" value="F:acyltransferase activity, transferring groups other than amino-acyl groups"/>
    <property type="evidence" value="ECO:0007669"/>
    <property type="project" value="InterPro"/>
</dbReference>
<reference evidence="2 3" key="1">
    <citation type="submission" date="2017-06" db="EMBL/GenBank/DDBJ databases">
        <title>Draft Genome Sequence of Bacillus sp Strain 36R Isolated from saline sediment at Atanasia, Sonora, Mexico.</title>
        <authorList>
            <person name="Sanchez Diaz R."/>
            <person name="Quiroz Macias M.E."/>
            <person name="Ibarra Gamez J.C."/>
            <person name="Enciso Ibarra J."/>
            <person name="Gomez Gil B."/>
            <person name="Galaviz Silva L."/>
        </authorList>
    </citation>
    <scope>NUCLEOTIDE SEQUENCE [LARGE SCALE GENOMIC DNA]</scope>
    <source>
        <strain evidence="2 3">36R_ATNSAL</strain>
    </source>
</reference>
<organism evidence="2 3">
    <name type="scientific">Bacillus pumilus</name>
    <name type="common">Bacillus mesentericus</name>
    <dbReference type="NCBI Taxonomy" id="1408"/>
    <lineage>
        <taxon>Bacteria</taxon>
        <taxon>Bacillati</taxon>
        <taxon>Bacillota</taxon>
        <taxon>Bacilli</taxon>
        <taxon>Bacillales</taxon>
        <taxon>Bacillaceae</taxon>
        <taxon>Bacillus</taxon>
    </lineage>
</organism>
<name>A0A2A5IX98_BACPU</name>
<dbReference type="PROSITE" id="PS51186">
    <property type="entry name" value="GNAT"/>
    <property type="match status" value="1"/>
</dbReference>
<dbReference type="CDD" id="cd04301">
    <property type="entry name" value="NAT_SF"/>
    <property type="match status" value="1"/>
</dbReference>
<evidence type="ECO:0000313" key="3">
    <source>
        <dbReference type="Proteomes" id="UP000228754"/>
    </source>
</evidence>
<dbReference type="OrthoDB" id="66776at2"/>
<protein>
    <submittedName>
        <fullName evidence="2">GNAT family N-acetyltransferase</fullName>
    </submittedName>
</protein>
<feature type="domain" description="N-acetyltransferase" evidence="1">
    <location>
        <begin position="7"/>
        <end position="159"/>
    </location>
</feature>
<proteinExistence type="predicted"/>
<dbReference type="SUPFAM" id="SSF55729">
    <property type="entry name" value="Acyl-CoA N-acyltransferases (Nat)"/>
    <property type="match status" value="1"/>
</dbReference>
<keyword evidence="2" id="KW-0808">Transferase</keyword>
<evidence type="ECO:0000259" key="1">
    <source>
        <dbReference type="PROSITE" id="PS51186"/>
    </source>
</evidence>